<sequence>MAEMIVGLSKSNAEMRTTLRYLDQIQRSTERLGRVRYQSLIKVNNELRTTGRRLEHIYSMAVRISRLRITPTIGLIDKLSPALDRAWAKLNSFRDQMVTASGTVSLEVRQKIEVAMGKGGPTGPTMAVMIQNNKNITNNTKEEEPKKWWENVLAAVQAFNDLKDAAFNVGDIFKLFKKKKEESPASDPTRSPASKCCCCTGGKMGKNRRVRSPNADGGGSDRGRRNYRSGRRSSNRSNRGPSPVPNPVPDTPTPPADRNRNRGGGRRIRGSGRLGFADGGLGSLTDMLAGNGLMDNLSSGFAKGAKRLLGPISMLADVANVATAPPEERGRAVGSMIGGTAGTAIGSAIGSVLLPGIGTWVGGAVGGWAGSTAGGWIGDKAKDIGNFMSSATEGVGDALSGAADYVSEKTKKITDGISNFFGFGSKKEEKTISAATVAAPSPVATGPQMAPAYMPPALTMTGPAAYMNSKVGQPTSAGFMGTSIMQNQAMAAGNGAQTTGKTSTMTVRISEDQMSSLSGYLKDFKTETTNQIAINIPPGAVQVTVRENAIDYDAVSHQVGQRISNEFRRAMQNRKTIMA</sequence>
<protein>
    <submittedName>
        <fullName evidence="2">Uncharacterized protein</fullName>
    </submittedName>
</protein>
<name>A0ABD8AWK7_PAEAM</name>
<feature type="compositionally biased region" description="Basic residues" evidence="1">
    <location>
        <begin position="261"/>
        <end position="270"/>
    </location>
</feature>
<dbReference type="GeneID" id="93475074"/>
<evidence type="ECO:0000256" key="1">
    <source>
        <dbReference type="SAM" id="MobiDB-lite"/>
    </source>
</evidence>
<evidence type="ECO:0000313" key="3">
    <source>
        <dbReference type="Proteomes" id="UP001364764"/>
    </source>
</evidence>
<gene>
    <name evidence="2" type="ORF">V6668_06375</name>
</gene>
<accession>A0ABD8AWK7</accession>
<reference evidence="2 3" key="1">
    <citation type="submission" date="2024-02" db="EMBL/GenBank/DDBJ databases">
        <title>Complete sequences of two Paenibacillus sp. strains and one Lysinibacillus strain isolated from the environment on STAA medium highlight biotechnological potential.</title>
        <authorList>
            <person name="Attere S.A."/>
            <person name="Piche L.C."/>
            <person name="Intertaglia L."/>
            <person name="Lami R."/>
            <person name="Charette S.J."/>
            <person name="Vincent A.T."/>
        </authorList>
    </citation>
    <scope>NUCLEOTIDE SEQUENCE [LARGE SCALE GENOMIC DNA]</scope>
    <source>
        <strain evidence="2 3">Y5S-7</strain>
    </source>
</reference>
<dbReference type="AlphaFoldDB" id="A0ABD8AWK7"/>
<feature type="region of interest" description="Disordered" evidence="1">
    <location>
        <begin position="181"/>
        <end position="276"/>
    </location>
</feature>
<dbReference type="EMBL" id="CP145892">
    <property type="protein sequence ID" value="WWP21803.1"/>
    <property type="molecule type" value="Genomic_DNA"/>
</dbReference>
<evidence type="ECO:0000313" key="2">
    <source>
        <dbReference type="EMBL" id="WWP21803.1"/>
    </source>
</evidence>
<dbReference type="RefSeq" id="WP_036611425.1">
    <property type="nucleotide sequence ID" value="NZ_CP145892.1"/>
</dbReference>
<feature type="compositionally biased region" description="Basic residues" evidence="1">
    <location>
        <begin position="225"/>
        <end position="234"/>
    </location>
</feature>
<feature type="compositionally biased region" description="Pro residues" evidence="1">
    <location>
        <begin position="242"/>
        <end position="255"/>
    </location>
</feature>
<dbReference type="Proteomes" id="UP001364764">
    <property type="component" value="Chromosome"/>
</dbReference>
<organism evidence="2 3">
    <name type="scientific">Paenibacillus amylolyticus</name>
    <dbReference type="NCBI Taxonomy" id="1451"/>
    <lineage>
        <taxon>Bacteria</taxon>
        <taxon>Bacillati</taxon>
        <taxon>Bacillota</taxon>
        <taxon>Bacilli</taxon>
        <taxon>Bacillales</taxon>
        <taxon>Paenibacillaceae</taxon>
        <taxon>Paenibacillus</taxon>
    </lineage>
</organism>
<proteinExistence type="predicted"/>